<keyword evidence="1" id="KW-0732">Signal</keyword>
<dbReference type="Proteomes" id="UP000204551">
    <property type="component" value="Chromosome"/>
</dbReference>
<accession>A0A221V2Z9</accession>
<name>A0A221V2Z9_9FLAO</name>
<sequence>MTFKLIVLFFTSIVISSCLGQTESKKTSISGKLFSSAGKTVYLNKIDHFDYLNDKFTIDSTNVSENGEFRFDGQNLDSQLVSLTTEKFKPYTYQIFSAAPQTYYFGNCEKFFTSIPTFYVTDEESIDINWHETQSIDSISSPNNSGLAQIQLREFYLNSKKIDASNLNYDNKQDFEENWEQMLIEKDFDLKKVNFENIKLEKSFDNYLYTEIYLGHLNQFLNWFEEHFPGDVKTSIQNPKLENFYSNIFSEYKRHKWNSKSLEYYKFTERYVNHYMNIQTKSFEHYYKPSDKKRKLAAKVLDGKNKERYLTLVERQLKTVL</sequence>
<reference evidence="2 3" key="1">
    <citation type="submission" date="2017-07" db="EMBL/GenBank/DDBJ databases">
        <title>Genome Sequence of Arenibacter algicola Strain SMS7 Isolated from a culture of the Diatom Skeletonema marinoi.</title>
        <authorList>
            <person name="Topel M."/>
            <person name="Pinder M.I.M."/>
            <person name="Johansson O.N."/>
            <person name="Kourtchenko O."/>
            <person name="Godhe A."/>
            <person name="Clarke A.K."/>
        </authorList>
    </citation>
    <scope>NUCLEOTIDE SEQUENCE [LARGE SCALE GENOMIC DNA]</scope>
    <source>
        <strain evidence="2 3">SMS7</strain>
    </source>
</reference>
<dbReference type="EMBL" id="CP022515">
    <property type="protein sequence ID" value="ASO07511.1"/>
    <property type="molecule type" value="Genomic_DNA"/>
</dbReference>
<dbReference type="AlphaFoldDB" id="A0A221V2Z9"/>
<proteinExistence type="predicted"/>
<dbReference type="RefSeq" id="WP_093979767.1">
    <property type="nucleotide sequence ID" value="NZ_CP022515.1"/>
</dbReference>
<evidence type="ECO:0008006" key="4">
    <source>
        <dbReference type="Google" id="ProtNLM"/>
    </source>
</evidence>
<organism evidence="2 3">
    <name type="scientific">Arenibacter algicola</name>
    <dbReference type="NCBI Taxonomy" id="616991"/>
    <lineage>
        <taxon>Bacteria</taxon>
        <taxon>Pseudomonadati</taxon>
        <taxon>Bacteroidota</taxon>
        <taxon>Flavobacteriia</taxon>
        <taxon>Flavobacteriales</taxon>
        <taxon>Flavobacteriaceae</taxon>
        <taxon>Arenibacter</taxon>
    </lineage>
</organism>
<evidence type="ECO:0000313" key="3">
    <source>
        <dbReference type="Proteomes" id="UP000204551"/>
    </source>
</evidence>
<gene>
    <name evidence="2" type="ORF">AREALGSMS7_04106</name>
</gene>
<dbReference type="KEGG" id="aalg:AREALGSMS7_04106"/>
<feature type="chain" id="PRO_5012691185" description="DUF4369 domain-containing protein" evidence="1">
    <location>
        <begin position="21"/>
        <end position="321"/>
    </location>
</feature>
<evidence type="ECO:0000313" key="2">
    <source>
        <dbReference type="EMBL" id="ASO07511.1"/>
    </source>
</evidence>
<dbReference type="PROSITE" id="PS51257">
    <property type="entry name" value="PROKAR_LIPOPROTEIN"/>
    <property type="match status" value="1"/>
</dbReference>
<feature type="signal peptide" evidence="1">
    <location>
        <begin position="1"/>
        <end position="20"/>
    </location>
</feature>
<evidence type="ECO:0000256" key="1">
    <source>
        <dbReference type="SAM" id="SignalP"/>
    </source>
</evidence>
<protein>
    <recommendedName>
        <fullName evidence="4">DUF4369 domain-containing protein</fullName>
    </recommendedName>
</protein>